<evidence type="ECO:0000313" key="2">
    <source>
        <dbReference type="EMBL" id="KGK08679.1"/>
    </source>
</evidence>
<sequence length="284" mass="31372">MKNILIIGTGWLGFPLAQTLTTLGHTVFITRRSQEALESLDFPQSRKWPLDLNHSDAHQQLSHYLNTRKFDVVIGCFPPGFRKGQGAEYAQHWQLIVDALRSSPATKVIMISSTTVYPNRAEKMVEDAANLAIAQNNHQFSDKARIMLQAENALVQSGHPFTILRLSGLIGPQRHPARFVAHLKQVSRLAPANMLHQQDAVSAAVFAVTHADDQILNVTTPRTVDKATFYQSALDAAGMPVMLPEIVDVADKEISAEKLLSLGFEFHYQSTLDALSLPSEAKGQ</sequence>
<name>A0A099LLW0_9VIBR</name>
<dbReference type="EMBL" id="JMCG01000002">
    <property type="protein sequence ID" value="KGK08679.1"/>
    <property type="molecule type" value="Genomic_DNA"/>
</dbReference>
<reference evidence="2 3" key="1">
    <citation type="submission" date="2014-04" db="EMBL/GenBank/DDBJ databases">
        <title>Genome sequencing of Vibrio navarrensis strains.</title>
        <authorList>
            <person name="Gladney L.M."/>
            <person name="Katz L.S."/>
            <person name="Marino-Ramirez L."/>
            <person name="Jordan I.K."/>
        </authorList>
    </citation>
    <scope>NUCLEOTIDE SEQUENCE [LARGE SCALE GENOMIC DNA]</scope>
    <source>
        <strain evidence="2 3">ATCC 51183</strain>
    </source>
</reference>
<gene>
    <name evidence="2" type="ORF">EA26_15730</name>
</gene>
<dbReference type="PANTHER" id="PTHR48079:SF6">
    <property type="entry name" value="NAD(P)-BINDING DOMAIN-CONTAINING PROTEIN-RELATED"/>
    <property type="match status" value="1"/>
</dbReference>
<evidence type="ECO:0000313" key="3">
    <source>
        <dbReference type="Proteomes" id="UP000029994"/>
    </source>
</evidence>
<comment type="caution">
    <text evidence="2">The sequence shown here is derived from an EMBL/GenBank/DDBJ whole genome shotgun (WGS) entry which is preliminary data.</text>
</comment>
<keyword evidence="3" id="KW-1185">Reference proteome</keyword>
<dbReference type="Pfam" id="PF01370">
    <property type="entry name" value="Epimerase"/>
    <property type="match status" value="1"/>
</dbReference>
<protein>
    <submittedName>
        <fullName evidence="2">Nucleoside-diphosphate sugar epimerase</fullName>
    </submittedName>
</protein>
<dbReference type="InterPro" id="IPR051783">
    <property type="entry name" value="NAD(P)-dependent_oxidoreduct"/>
</dbReference>
<evidence type="ECO:0000259" key="1">
    <source>
        <dbReference type="Pfam" id="PF01370"/>
    </source>
</evidence>
<proteinExistence type="predicted"/>
<feature type="domain" description="NAD-dependent epimerase/dehydratase" evidence="1">
    <location>
        <begin position="4"/>
        <end position="183"/>
    </location>
</feature>
<dbReference type="RefSeq" id="WP_039429646.1">
    <property type="nucleotide sequence ID" value="NZ_CP061845.1"/>
</dbReference>
<dbReference type="PANTHER" id="PTHR48079">
    <property type="entry name" value="PROTEIN YEEZ"/>
    <property type="match status" value="1"/>
</dbReference>
<dbReference type="InterPro" id="IPR036291">
    <property type="entry name" value="NAD(P)-bd_dom_sf"/>
</dbReference>
<dbReference type="Proteomes" id="UP000029994">
    <property type="component" value="Unassembled WGS sequence"/>
</dbReference>
<dbReference type="SUPFAM" id="SSF51735">
    <property type="entry name" value="NAD(P)-binding Rossmann-fold domains"/>
    <property type="match status" value="1"/>
</dbReference>
<dbReference type="GO" id="GO:0005737">
    <property type="term" value="C:cytoplasm"/>
    <property type="evidence" value="ECO:0007669"/>
    <property type="project" value="TreeGrafter"/>
</dbReference>
<dbReference type="GO" id="GO:0004029">
    <property type="term" value="F:aldehyde dehydrogenase (NAD+) activity"/>
    <property type="evidence" value="ECO:0007669"/>
    <property type="project" value="TreeGrafter"/>
</dbReference>
<dbReference type="InterPro" id="IPR001509">
    <property type="entry name" value="Epimerase_deHydtase"/>
</dbReference>
<dbReference type="eggNOG" id="COG0451">
    <property type="taxonomic scope" value="Bacteria"/>
</dbReference>
<accession>A0A099LLW0</accession>
<dbReference type="STRING" id="29495.EA26_15730"/>
<dbReference type="GeneID" id="43684531"/>
<dbReference type="AlphaFoldDB" id="A0A099LLW0"/>
<dbReference type="Gene3D" id="3.40.50.720">
    <property type="entry name" value="NAD(P)-binding Rossmann-like Domain"/>
    <property type="match status" value="1"/>
</dbReference>
<organism evidence="2 3">
    <name type="scientific">Vibrio navarrensis</name>
    <dbReference type="NCBI Taxonomy" id="29495"/>
    <lineage>
        <taxon>Bacteria</taxon>
        <taxon>Pseudomonadati</taxon>
        <taxon>Pseudomonadota</taxon>
        <taxon>Gammaproteobacteria</taxon>
        <taxon>Vibrionales</taxon>
        <taxon>Vibrionaceae</taxon>
        <taxon>Vibrio</taxon>
    </lineage>
</organism>